<name>A0A5C2RYN1_9APHY</name>
<reference evidence="1" key="1">
    <citation type="journal article" date="2018" name="Genome Biol. Evol.">
        <title>Genomics and development of Lentinus tigrinus, a white-rot wood-decaying mushroom with dimorphic fruiting bodies.</title>
        <authorList>
            <person name="Wu B."/>
            <person name="Xu Z."/>
            <person name="Knudson A."/>
            <person name="Carlson A."/>
            <person name="Chen N."/>
            <person name="Kovaka S."/>
            <person name="LaButti K."/>
            <person name="Lipzen A."/>
            <person name="Pennachio C."/>
            <person name="Riley R."/>
            <person name="Schakwitz W."/>
            <person name="Umezawa K."/>
            <person name="Ohm R.A."/>
            <person name="Grigoriev I.V."/>
            <person name="Nagy L.G."/>
            <person name="Gibbons J."/>
            <person name="Hibbett D."/>
        </authorList>
    </citation>
    <scope>NUCLEOTIDE SEQUENCE [LARGE SCALE GENOMIC DNA]</scope>
    <source>
        <strain evidence="1">ALCF2SS1-6</strain>
    </source>
</reference>
<gene>
    <name evidence="1" type="ORF">L227DRAFT_288653</name>
</gene>
<organism evidence="1 2">
    <name type="scientific">Lentinus tigrinus ALCF2SS1-6</name>
    <dbReference type="NCBI Taxonomy" id="1328759"/>
    <lineage>
        <taxon>Eukaryota</taxon>
        <taxon>Fungi</taxon>
        <taxon>Dikarya</taxon>
        <taxon>Basidiomycota</taxon>
        <taxon>Agaricomycotina</taxon>
        <taxon>Agaricomycetes</taxon>
        <taxon>Polyporales</taxon>
        <taxon>Polyporaceae</taxon>
        <taxon>Lentinus</taxon>
    </lineage>
</organism>
<protein>
    <submittedName>
        <fullName evidence="1">Uncharacterized protein</fullName>
    </submittedName>
</protein>
<dbReference type="AlphaFoldDB" id="A0A5C2RYN1"/>
<proteinExistence type="predicted"/>
<evidence type="ECO:0000313" key="1">
    <source>
        <dbReference type="EMBL" id="RPD56186.1"/>
    </source>
</evidence>
<dbReference type="Proteomes" id="UP000313359">
    <property type="component" value="Unassembled WGS sequence"/>
</dbReference>
<evidence type="ECO:0000313" key="2">
    <source>
        <dbReference type="Proteomes" id="UP000313359"/>
    </source>
</evidence>
<sequence>MALRARRSPAPARSSKLEARATTRRALWMLRCSGCRGRMLGSRRPERPSVVRRTASCAGFSSVYPSAARSAGAQGFALYVLRAEVRSRVVTRPTSQLGRGGCMRVLHGVDSGR</sequence>
<dbReference type="EMBL" id="ML122290">
    <property type="protein sequence ID" value="RPD56186.1"/>
    <property type="molecule type" value="Genomic_DNA"/>
</dbReference>
<keyword evidence="2" id="KW-1185">Reference proteome</keyword>
<accession>A0A5C2RYN1</accession>